<gene>
    <name evidence="2" type="ORF">ATK36_4007</name>
</gene>
<evidence type="ECO:0000313" key="2">
    <source>
        <dbReference type="EMBL" id="PFG48889.1"/>
    </source>
</evidence>
<evidence type="ECO:0000256" key="1">
    <source>
        <dbReference type="SAM" id="MobiDB-lite"/>
    </source>
</evidence>
<dbReference type="AlphaFoldDB" id="A0A2A9FEN5"/>
<feature type="region of interest" description="Disordered" evidence="1">
    <location>
        <begin position="1"/>
        <end position="54"/>
    </location>
</feature>
<proteinExistence type="predicted"/>
<feature type="compositionally biased region" description="Polar residues" evidence="1">
    <location>
        <begin position="1"/>
        <end position="23"/>
    </location>
</feature>
<protein>
    <submittedName>
        <fullName evidence="2">Uncharacterized protein</fullName>
    </submittedName>
</protein>
<feature type="compositionally biased region" description="Basic and acidic residues" evidence="1">
    <location>
        <begin position="29"/>
        <end position="41"/>
    </location>
</feature>
<evidence type="ECO:0000313" key="3">
    <source>
        <dbReference type="Proteomes" id="UP000243542"/>
    </source>
</evidence>
<dbReference type="EMBL" id="PDJK01000002">
    <property type="protein sequence ID" value="PFG48889.1"/>
    <property type="molecule type" value="Genomic_DNA"/>
</dbReference>
<organism evidence="2 3">
    <name type="scientific">Amycolatopsis sulphurea</name>
    <dbReference type="NCBI Taxonomy" id="76022"/>
    <lineage>
        <taxon>Bacteria</taxon>
        <taxon>Bacillati</taxon>
        <taxon>Actinomycetota</taxon>
        <taxon>Actinomycetes</taxon>
        <taxon>Pseudonocardiales</taxon>
        <taxon>Pseudonocardiaceae</taxon>
        <taxon>Amycolatopsis</taxon>
    </lineage>
</organism>
<comment type="caution">
    <text evidence="2">The sequence shown here is derived from an EMBL/GenBank/DDBJ whole genome shotgun (WGS) entry which is preliminary data.</text>
</comment>
<sequence>MTSRPVTSRPVTSRPATPGSATSRPAAPDGDRSRRSALEHHGCRRGGLALGTPSPPSLLVRREWVGFDRSRGVWPGPDGPGLFVSAGISGNCSARSGLCRLALQVVGRLSLPCLASHCRYDTAATSADARSRRSHPMRQAFSWTPLSARNECPVGFFVERAPLGGCVCRVVSRTGVAHKVCSPRRGLCLTNTLPRAPRPAPRAPRPARAGDRRLSQCCRSGPSNRAGDRPLPQRCRNDPSSCRSGAVQEASRTRRSRA</sequence>
<reference evidence="2 3" key="1">
    <citation type="submission" date="2017-10" db="EMBL/GenBank/DDBJ databases">
        <title>Sequencing the genomes of 1000 actinobacteria strains.</title>
        <authorList>
            <person name="Klenk H.-P."/>
        </authorList>
    </citation>
    <scope>NUCLEOTIDE SEQUENCE [LARGE SCALE GENOMIC DNA]</scope>
    <source>
        <strain evidence="2 3">DSM 46092</strain>
    </source>
</reference>
<accession>A0A2A9FEN5</accession>
<dbReference type="Proteomes" id="UP000243542">
    <property type="component" value="Unassembled WGS sequence"/>
</dbReference>
<keyword evidence="3" id="KW-1185">Reference proteome</keyword>
<feature type="region of interest" description="Disordered" evidence="1">
    <location>
        <begin position="192"/>
        <end position="258"/>
    </location>
</feature>
<name>A0A2A9FEN5_9PSEU</name>